<dbReference type="AlphaFoldDB" id="A0A0V1MCW5"/>
<sequence>MELLKMATVKCHESVLEVPTSALRRYKGSLRAAGVQLMVLRHGIKLTATNLSYYAHWFVMGNERETISTVNLIWCQKIRYSPLVAT</sequence>
<protein>
    <submittedName>
        <fullName evidence="1">Uncharacterized protein</fullName>
    </submittedName>
</protein>
<gene>
    <name evidence="1" type="ORF">T10_941</name>
</gene>
<dbReference type="Proteomes" id="UP000054843">
    <property type="component" value="Unassembled WGS sequence"/>
</dbReference>
<proteinExistence type="predicted"/>
<name>A0A0V1MCW5_9BILA</name>
<reference evidence="1 2" key="1">
    <citation type="submission" date="2015-01" db="EMBL/GenBank/DDBJ databases">
        <title>Evolution of Trichinella species and genotypes.</title>
        <authorList>
            <person name="Korhonen P.K."/>
            <person name="Edoardo P."/>
            <person name="Giuseppe L.R."/>
            <person name="Gasser R.B."/>
        </authorList>
    </citation>
    <scope>NUCLEOTIDE SEQUENCE [LARGE SCALE GENOMIC DNA]</scope>
    <source>
        <strain evidence="1">ISS1980</strain>
    </source>
</reference>
<evidence type="ECO:0000313" key="1">
    <source>
        <dbReference type="EMBL" id="KRZ69453.1"/>
    </source>
</evidence>
<evidence type="ECO:0000313" key="2">
    <source>
        <dbReference type="Proteomes" id="UP000054843"/>
    </source>
</evidence>
<comment type="caution">
    <text evidence="1">The sequence shown here is derived from an EMBL/GenBank/DDBJ whole genome shotgun (WGS) entry which is preliminary data.</text>
</comment>
<organism evidence="1 2">
    <name type="scientific">Trichinella papuae</name>
    <dbReference type="NCBI Taxonomy" id="268474"/>
    <lineage>
        <taxon>Eukaryota</taxon>
        <taxon>Metazoa</taxon>
        <taxon>Ecdysozoa</taxon>
        <taxon>Nematoda</taxon>
        <taxon>Enoplea</taxon>
        <taxon>Dorylaimia</taxon>
        <taxon>Trichinellida</taxon>
        <taxon>Trichinellidae</taxon>
        <taxon>Trichinella</taxon>
    </lineage>
</organism>
<dbReference type="EMBL" id="JYDO01000136">
    <property type="protein sequence ID" value="KRZ69453.1"/>
    <property type="molecule type" value="Genomic_DNA"/>
</dbReference>
<keyword evidence="2" id="KW-1185">Reference proteome</keyword>
<accession>A0A0V1MCW5</accession>